<keyword evidence="8" id="KW-0614">Plasmid</keyword>
<dbReference type="PANTHER" id="PTHR30026:SF20">
    <property type="entry name" value="OUTER MEMBRANE PROTEIN TOLC"/>
    <property type="match status" value="1"/>
</dbReference>
<comment type="function">
    <text evidence="7">CyaE is necessary for transport of calmodulin-sensitive adenylate cyclase-hemolysin (cyclolysin).</text>
</comment>
<dbReference type="GO" id="GO:0015562">
    <property type="term" value="F:efflux transmembrane transporter activity"/>
    <property type="evidence" value="ECO:0007669"/>
    <property type="project" value="InterPro"/>
</dbReference>
<evidence type="ECO:0000256" key="3">
    <source>
        <dbReference type="ARBA" id="ARBA00022452"/>
    </source>
</evidence>
<evidence type="ECO:0000256" key="7">
    <source>
        <dbReference type="PIRNR" id="PIRNR001892"/>
    </source>
</evidence>
<keyword evidence="6 7" id="KW-0998">Cell outer membrane</keyword>
<dbReference type="InterPro" id="IPR028351">
    <property type="entry name" value="CyaE"/>
</dbReference>
<keyword evidence="9" id="KW-1185">Reference proteome</keyword>
<dbReference type="KEGG" id="pgis:I6I06_28895"/>
<reference evidence="8 9" key="1">
    <citation type="submission" date="2020-12" db="EMBL/GenBank/DDBJ databases">
        <title>FDA dAtabase for Regulatory Grade micrObial Sequences (FDA-ARGOS): Supporting development and validation of Infectious Disease Dx tests.</title>
        <authorList>
            <person name="Nelson B."/>
            <person name="Plummer A."/>
            <person name="Tallon L."/>
            <person name="Sadzewicz L."/>
            <person name="Zhao X."/>
            <person name="Boylan J."/>
            <person name="Ott S."/>
            <person name="Bowen H."/>
            <person name="Vavikolanu K."/>
            <person name="Mehta A."/>
            <person name="Aluvathingal J."/>
            <person name="Nadendla S."/>
            <person name="Myers T."/>
            <person name="Yan Y."/>
            <person name="Sichtig H."/>
        </authorList>
    </citation>
    <scope>NUCLEOTIDE SEQUENCE [LARGE SCALE GENOMIC DNA]</scope>
    <source>
        <strain evidence="8 9">FDAARGOS_1049</strain>
        <plasmid evidence="8 9">unnamed</plasmid>
    </source>
</reference>
<dbReference type="EMBL" id="CP066077">
    <property type="protein sequence ID" value="QQC67996.1"/>
    <property type="molecule type" value="Genomic_DNA"/>
</dbReference>
<dbReference type="GO" id="GO:0009279">
    <property type="term" value="C:cell outer membrane"/>
    <property type="evidence" value="ECO:0007669"/>
    <property type="project" value="UniProtKB-SubCell"/>
</dbReference>
<gene>
    <name evidence="8" type="ORF">I6I06_28895</name>
</gene>
<evidence type="ECO:0000313" key="8">
    <source>
        <dbReference type="EMBL" id="QQC67996.1"/>
    </source>
</evidence>
<dbReference type="InterPro" id="IPR051906">
    <property type="entry name" value="TolC-like"/>
</dbReference>
<protein>
    <recommendedName>
        <fullName evidence="7">Protein CyaE</fullName>
    </recommendedName>
</protein>
<dbReference type="RefSeq" id="WP_042329701.1">
    <property type="nucleotide sequence ID" value="NZ_CP066077.1"/>
</dbReference>
<dbReference type="GO" id="GO:1990281">
    <property type="term" value="C:efflux pump complex"/>
    <property type="evidence" value="ECO:0007669"/>
    <property type="project" value="TreeGrafter"/>
</dbReference>
<dbReference type="AlphaFoldDB" id="A0A7T4NA17"/>
<proteinExistence type="inferred from homology"/>
<dbReference type="SUPFAM" id="SSF56954">
    <property type="entry name" value="Outer membrane efflux proteins (OEP)"/>
    <property type="match status" value="1"/>
</dbReference>
<dbReference type="PIRSF" id="PIRSF001892">
    <property type="entry name" value="CyaE"/>
    <property type="match status" value="1"/>
</dbReference>
<keyword evidence="7" id="KW-0204">Cytolysis</keyword>
<evidence type="ECO:0000256" key="4">
    <source>
        <dbReference type="ARBA" id="ARBA00022692"/>
    </source>
</evidence>
<keyword evidence="3" id="KW-1134">Transmembrane beta strand</keyword>
<organism evidence="8 9">
    <name type="scientific">Paraburkholderia ginsengisoli</name>
    <dbReference type="NCBI Taxonomy" id="311231"/>
    <lineage>
        <taxon>Bacteria</taxon>
        <taxon>Pseudomonadati</taxon>
        <taxon>Pseudomonadota</taxon>
        <taxon>Betaproteobacteria</taxon>
        <taxon>Burkholderiales</taxon>
        <taxon>Burkholderiaceae</taxon>
        <taxon>Paraburkholderia</taxon>
    </lineage>
</organism>
<keyword evidence="2 7" id="KW-0813">Transport</keyword>
<dbReference type="GO" id="GO:0015288">
    <property type="term" value="F:porin activity"/>
    <property type="evidence" value="ECO:0007669"/>
    <property type="project" value="TreeGrafter"/>
</dbReference>
<evidence type="ECO:0000256" key="1">
    <source>
        <dbReference type="ARBA" id="ARBA00007613"/>
    </source>
</evidence>
<sequence length="472" mass="50386">MLAVLCTSPARAFDPLLAERSLPATPAAGFAPVMAMCESSPLGMPLTLGEAVSRTLCRNPKTREAWANEKAQAAAVGQARAAYLPTVSANWQGVRDSSREDVQNYPNLSSDTTATIRSMTVTLNWLLYDFGGRKAALRGADDLLAAARATHNATLQDEFATVAKDYDAAQAAQGALDAAREIERMTGNSMTAARTRVERGVAPLSDALQAQTQHEQAVSNVMKADGDLQTALGILASDMGLDPDVPLTVPPVSAPPTVDDGDEPVAALIDQVKRMHPAVLAAEAQYEAAQEKVAQTRAGSLPSVSLVGRYSRNNQPASLGLGIPTFPATGRDTYIGVQISIPLFEGFNRHYGVHQAQAQVQYQQAVLDGTREQVALDVWNAWQGVRTAKGSVVQDEKLLGIARQAFEAASHRYRAGVGSILEVLSTQAALASAQQRQVQALSDWHSQRWLLASKLGRLDMDDIARDVPVGAQ</sequence>
<dbReference type="Gene3D" id="1.20.1600.10">
    <property type="entry name" value="Outer membrane efflux proteins (OEP)"/>
    <property type="match status" value="1"/>
</dbReference>
<name>A0A7T4NA17_9BURK</name>
<keyword evidence="5 7" id="KW-0472">Membrane</keyword>
<dbReference type="GO" id="GO:0031640">
    <property type="term" value="P:killing of cells of another organism"/>
    <property type="evidence" value="ECO:0007669"/>
    <property type="project" value="UniProtKB-KW"/>
</dbReference>
<dbReference type="InterPro" id="IPR003423">
    <property type="entry name" value="OMP_efflux"/>
</dbReference>
<evidence type="ECO:0000256" key="2">
    <source>
        <dbReference type="ARBA" id="ARBA00022448"/>
    </source>
</evidence>
<dbReference type="PANTHER" id="PTHR30026">
    <property type="entry name" value="OUTER MEMBRANE PROTEIN TOLC"/>
    <property type="match status" value="1"/>
</dbReference>
<evidence type="ECO:0000256" key="6">
    <source>
        <dbReference type="ARBA" id="ARBA00023237"/>
    </source>
</evidence>
<accession>A0A7T4NA17</accession>
<geneLocation type="plasmid" evidence="8 9">
    <name>unnamed</name>
</geneLocation>
<comment type="subcellular location">
    <subcellularLocation>
        <location evidence="7">Cell outer membrane</location>
        <topology evidence="7">Peripheral membrane protein</topology>
    </subcellularLocation>
</comment>
<dbReference type="Pfam" id="PF02321">
    <property type="entry name" value="OEP"/>
    <property type="match status" value="2"/>
</dbReference>
<evidence type="ECO:0000256" key="5">
    <source>
        <dbReference type="ARBA" id="ARBA00023136"/>
    </source>
</evidence>
<dbReference type="Proteomes" id="UP000595610">
    <property type="component" value="Plasmid unnamed"/>
</dbReference>
<keyword evidence="4" id="KW-0812">Transmembrane</keyword>
<keyword evidence="7" id="KW-0354">Hemolysis</keyword>
<comment type="similarity">
    <text evidence="1 7">Belongs to the outer membrane factor (OMF) (TC 1.B.17) family.</text>
</comment>
<evidence type="ECO:0000313" key="9">
    <source>
        <dbReference type="Proteomes" id="UP000595610"/>
    </source>
</evidence>